<evidence type="ECO:0000256" key="7">
    <source>
        <dbReference type="ARBA" id="ARBA00022723"/>
    </source>
</evidence>
<dbReference type="InterPro" id="IPR027794">
    <property type="entry name" value="tRNase_Z_dom"/>
</dbReference>
<dbReference type="Gene3D" id="3.60.15.10">
    <property type="entry name" value="Ribonuclease Z/Hydroxyacylglutathione hydrolase-like"/>
    <property type="match status" value="2"/>
</dbReference>
<dbReference type="AlphaFoldDB" id="A0AAN6DE68"/>
<gene>
    <name evidence="13" type="ORF">KL928_004316</name>
</gene>
<feature type="region of interest" description="Disordered" evidence="11">
    <location>
        <begin position="800"/>
        <end position="820"/>
    </location>
</feature>
<dbReference type="SUPFAM" id="SSF56281">
    <property type="entry name" value="Metallo-hydrolase/oxidoreductase"/>
    <property type="match status" value="2"/>
</dbReference>
<dbReference type="PANTHER" id="PTHR12553:SF49">
    <property type="entry name" value="ZINC PHOSPHODIESTERASE ELAC PROTEIN 2"/>
    <property type="match status" value="1"/>
</dbReference>
<evidence type="ECO:0000256" key="3">
    <source>
        <dbReference type="ARBA" id="ARBA00007823"/>
    </source>
</evidence>
<keyword evidence="5" id="KW-0819">tRNA processing</keyword>
<dbReference type="GeneID" id="66128367"/>
<dbReference type="RefSeq" id="XP_043058383.1">
    <property type="nucleotide sequence ID" value="XM_043205001.1"/>
</dbReference>
<evidence type="ECO:0000256" key="4">
    <source>
        <dbReference type="ARBA" id="ARBA00012477"/>
    </source>
</evidence>
<dbReference type="EMBL" id="JAHLUX010000009">
    <property type="protein sequence ID" value="KAG7816852.1"/>
    <property type="molecule type" value="Genomic_DNA"/>
</dbReference>
<dbReference type="Proteomes" id="UP001196530">
    <property type="component" value="Unassembled WGS sequence"/>
</dbReference>
<keyword evidence="7" id="KW-0479">Metal-binding</keyword>
<feature type="domain" description="tRNase Z endonuclease" evidence="12">
    <location>
        <begin position="8"/>
        <end position="70"/>
    </location>
</feature>
<organism evidence="13 14">
    <name type="scientific">Pichia angusta</name>
    <name type="common">Yeast</name>
    <name type="synonym">Hansenula polymorpha</name>
    <dbReference type="NCBI Taxonomy" id="870730"/>
    <lineage>
        <taxon>Eukaryota</taxon>
        <taxon>Fungi</taxon>
        <taxon>Dikarya</taxon>
        <taxon>Ascomycota</taxon>
        <taxon>Saccharomycotina</taxon>
        <taxon>Pichiomycetes</taxon>
        <taxon>Pichiales</taxon>
        <taxon>Pichiaceae</taxon>
        <taxon>Ogataea</taxon>
    </lineage>
</organism>
<evidence type="ECO:0000313" key="13">
    <source>
        <dbReference type="EMBL" id="KAG7816852.1"/>
    </source>
</evidence>
<evidence type="ECO:0000259" key="12">
    <source>
        <dbReference type="Pfam" id="PF13691"/>
    </source>
</evidence>
<accession>A0AAN6DE68</accession>
<protein>
    <recommendedName>
        <fullName evidence="4">ribonuclease Z</fullName>
        <ecNumber evidence="4">3.1.26.11</ecNumber>
    </recommendedName>
</protein>
<reference evidence="13" key="1">
    <citation type="journal article" date="2021" name="G3 (Bethesda)">
        <title>Genomic diversity, chromosomal rearrangements, and interspecies hybridization in the ogataea polymorpha species complex.</title>
        <authorList>
            <person name="Hanson S.J."/>
            <person name="Cinneide E.O."/>
            <person name="Salzberg L.I."/>
            <person name="Wolfe K.H."/>
            <person name="McGowan J."/>
            <person name="Fitzpatrick D.A."/>
            <person name="Matlin K."/>
        </authorList>
    </citation>
    <scope>NUCLEOTIDE SEQUENCE</scope>
    <source>
        <strain evidence="13">61-244</strain>
    </source>
</reference>
<proteinExistence type="inferred from homology"/>
<evidence type="ECO:0000256" key="9">
    <source>
        <dbReference type="ARBA" id="ARBA00022801"/>
    </source>
</evidence>
<dbReference type="InterPro" id="IPR047151">
    <property type="entry name" value="RNZ2-like"/>
</dbReference>
<name>A0AAN6DE68_PICAN</name>
<dbReference type="PANTHER" id="PTHR12553">
    <property type="entry name" value="ZINC PHOSPHODIESTERASE ELAC PROTEIN 2"/>
    <property type="match status" value="1"/>
</dbReference>
<keyword evidence="6" id="KW-0540">Nuclease</keyword>
<comment type="catalytic activity">
    <reaction evidence="1">
        <text>Endonucleolytic cleavage of RNA, removing extra 3' nucleotides from tRNA precursor, generating 3' termini of tRNAs. A 3'-hydroxy group is left at the tRNA terminus and a 5'-phosphoryl group is left at the trailer molecule.</text>
        <dbReference type="EC" id="3.1.26.11"/>
    </reaction>
</comment>
<dbReference type="GO" id="GO:0046872">
    <property type="term" value="F:metal ion binding"/>
    <property type="evidence" value="ECO:0007669"/>
    <property type="project" value="UniProtKB-KW"/>
</dbReference>
<evidence type="ECO:0000256" key="1">
    <source>
        <dbReference type="ARBA" id="ARBA00000402"/>
    </source>
</evidence>
<evidence type="ECO:0000256" key="11">
    <source>
        <dbReference type="SAM" id="MobiDB-lite"/>
    </source>
</evidence>
<keyword evidence="10" id="KW-0862">Zinc</keyword>
<dbReference type="GO" id="GO:1990180">
    <property type="term" value="P:mitochondrial tRNA 3'-end processing"/>
    <property type="evidence" value="ECO:0007669"/>
    <property type="project" value="TreeGrafter"/>
</dbReference>
<comment type="caution">
    <text evidence="13">The sequence shown here is derived from an EMBL/GenBank/DDBJ whole genome shotgun (WGS) entry which is preliminary data.</text>
</comment>
<dbReference type="GO" id="GO:0005739">
    <property type="term" value="C:mitochondrion"/>
    <property type="evidence" value="ECO:0007669"/>
    <property type="project" value="TreeGrafter"/>
</dbReference>
<dbReference type="InterPro" id="IPR036866">
    <property type="entry name" value="RibonucZ/Hydroxyglut_hydro"/>
</dbReference>
<evidence type="ECO:0000256" key="2">
    <source>
        <dbReference type="ARBA" id="ARBA00001947"/>
    </source>
</evidence>
<evidence type="ECO:0000256" key="5">
    <source>
        <dbReference type="ARBA" id="ARBA00022694"/>
    </source>
</evidence>
<sequence length="820" mass="93602">MRFQLIVTNHPTAEIARPSVFVTDSVTGKRHIIGQVPEGLQRQCNQMGFRTSRMDTIFLTGITDWAAVSGLPGFILTVGDQGLKELQVVHSGNKILQYVVASWRYFVFRFGLKLRVDDLDVYKADAYQVKAVNIKSATQTRTKTSKAFERVSDLVQYIFLIKTGMGNSGRALMNIEIPSDVHNPKVSANYIMTGNPIRGRFLVEKAKELGCPKQKYRDLCNFQSVWLEDGTEIKPEQVLEPMKTFDSILFLDIPGPEYLHNTIEHDWKSELEEKKYSAVYHFVDESVVNVLDLPEYQKFIKSFGPDTYHFVSHRQYVPDTLNFLSSYVTSLKWHVLLPDLFPLFRWSEQPEKHIPEGLPNVRPMLCGQIVGFGPDETSIVRASSCTSTEEVVKTLRDAYAEDIAPLQLPSFVTEEEFVKLATTPANNNLKQVPDNSRPLKEQVETLVLGTGSALPSKLRNVISNAVRVPTESGYRTIFLDAGENTLGSINKLYSREDVTMLFRELKLVYLSHLHADHHIGIVSLLQKWCQVRSKHDKLYVVAPWQYEKFLTELQRIDSTLDLANVVYLSCDQFNSGKVLPEFEQIPIEDIPKNETLKVRGTQKEPKKDLQLQSQLYRDVGLNSIKTCYALHCEYSYSCMLDFAVGSESFKVAYSGDTRPRQSFAKIGYDCDLLVHESTLEDDKYQDAIEKRHSTTSEAVQMGILMKTKKLLLTHFSQRYRYCSSATKVYEKLQNPLHSNSEIDRVSSIFKVPLTADMIDNAPRIEAIIAFDNMHVPMDKFGLQKKVFQTLGNKLERLFNSDAEEDMQEEKPQNNKKRRAT</sequence>
<dbReference type="EC" id="3.1.26.11" evidence="4"/>
<dbReference type="CDD" id="cd07718">
    <property type="entry name" value="RNaseZ_ELAC1_ELAC2-C-term-like_MBL-fold"/>
    <property type="match status" value="1"/>
</dbReference>
<keyword evidence="8" id="KW-0255">Endonuclease</keyword>
<evidence type="ECO:0000256" key="6">
    <source>
        <dbReference type="ARBA" id="ARBA00022722"/>
    </source>
</evidence>
<dbReference type="Pfam" id="PF13691">
    <property type="entry name" value="Lactamase_B_4"/>
    <property type="match status" value="1"/>
</dbReference>
<keyword evidence="9" id="KW-0378">Hydrolase</keyword>
<evidence type="ECO:0000256" key="8">
    <source>
        <dbReference type="ARBA" id="ARBA00022759"/>
    </source>
</evidence>
<comment type="cofactor">
    <cofactor evidence="2">
        <name>Zn(2+)</name>
        <dbReference type="ChEBI" id="CHEBI:29105"/>
    </cofactor>
</comment>
<evidence type="ECO:0000256" key="10">
    <source>
        <dbReference type="ARBA" id="ARBA00022833"/>
    </source>
</evidence>
<comment type="similarity">
    <text evidence="3">Belongs to the RNase Z family.</text>
</comment>
<dbReference type="GO" id="GO:0042781">
    <property type="term" value="F:3'-tRNA processing endoribonuclease activity"/>
    <property type="evidence" value="ECO:0007669"/>
    <property type="project" value="UniProtKB-EC"/>
</dbReference>
<evidence type="ECO:0000313" key="14">
    <source>
        <dbReference type="Proteomes" id="UP001196530"/>
    </source>
</evidence>